<dbReference type="SUPFAM" id="SSF56784">
    <property type="entry name" value="HAD-like"/>
    <property type="match status" value="1"/>
</dbReference>
<dbReference type="GO" id="GO:0006281">
    <property type="term" value="P:DNA repair"/>
    <property type="evidence" value="ECO:0007669"/>
    <property type="project" value="TreeGrafter"/>
</dbReference>
<dbReference type="PANTHER" id="PTHR43434:SF1">
    <property type="entry name" value="PHOSPHOGLYCOLATE PHOSPHATASE"/>
    <property type="match status" value="1"/>
</dbReference>
<protein>
    <recommendedName>
        <fullName evidence="4">phosphoglycolate phosphatase</fullName>
        <ecNumber evidence="4">3.1.3.18</ecNumber>
    </recommendedName>
</protein>
<dbReference type="Proteomes" id="UP001059380">
    <property type="component" value="Chromosome"/>
</dbReference>
<dbReference type="PANTHER" id="PTHR43434">
    <property type="entry name" value="PHOSPHOGLYCOLATE PHOSPHATASE"/>
    <property type="match status" value="1"/>
</dbReference>
<dbReference type="GO" id="GO:0005829">
    <property type="term" value="C:cytosol"/>
    <property type="evidence" value="ECO:0007669"/>
    <property type="project" value="TreeGrafter"/>
</dbReference>
<dbReference type="SFLD" id="SFLDG01129">
    <property type="entry name" value="C1.5:_HAD__Beta-PGM__Phosphata"/>
    <property type="match status" value="1"/>
</dbReference>
<dbReference type="KEGG" id="orp:MOP44_13600"/>
<dbReference type="Pfam" id="PF00702">
    <property type="entry name" value="Hydrolase"/>
    <property type="match status" value="1"/>
</dbReference>
<evidence type="ECO:0000313" key="6">
    <source>
        <dbReference type="Proteomes" id="UP001059380"/>
    </source>
</evidence>
<dbReference type="InterPro" id="IPR023214">
    <property type="entry name" value="HAD_sf"/>
</dbReference>
<dbReference type="SFLD" id="SFLDS00003">
    <property type="entry name" value="Haloacid_Dehalogenase"/>
    <property type="match status" value="1"/>
</dbReference>
<comment type="similarity">
    <text evidence="3">Belongs to the HAD-like hydrolase superfamily. CbbY/CbbZ/Gph/YieH family.</text>
</comment>
<accession>A0A9J7BZ99</accession>
<evidence type="ECO:0000313" key="5">
    <source>
        <dbReference type="EMBL" id="UWZ86950.1"/>
    </source>
</evidence>
<dbReference type="InterPro" id="IPR050155">
    <property type="entry name" value="HAD-like_hydrolase_sf"/>
</dbReference>
<evidence type="ECO:0000256" key="3">
    <source>
        <dbReference type="ARBA" id="ARBA00006171"/>
    </source>
</evidence>
<evidence type="ECO:0000256" key="2">
    <source>
        <dbReference type="ARBA" id="ARBA00004818"/>
    </source>
</evidence>
<dbReference type="AlphaFoldDB" id="A0A9J7BZ99"/>
<dbReference type="RefSeq" id="WP_260796589.1">
    <property type="nucleotide sequence ID" value="NZ_CP093313.1"/>
</dbReference>
<evidence type="ECO:0000256" key="1">
    <source>
        <dbReference type="ARBA" id="ARBA00000830"/>
    </source>
</evidence>
<sequence>MSLAVAWDQFDAYLFDIDGTLLHCTDAVHYFAFCDALSTVAGRQLNLDGVTAHGNTDIGILRDALTLAGVSPQEWRPRLPELCDAMCCQVERQKADLCITTLPQVREVLHHLHENGALLCVATGNLERIGKQKLAAAKLLELFPLGAWSDGLEYREHVFRHGIALIRERLSNNAAILAFGDTPADISAARANNLPIAAVATGIYAYETLAAESPSLCIRSFADLLE</sequence>
<keyword evidence="5" id="KW-0378">Hydrolase</keyword>
<dbReference type="InterPro" id="IPR023198">
    <property type="entry name" value="PGP-like_dom2"/>
</dbReference>
<name>A0A9J7BZ99_9BACT</name>
<dbReference type="EC" id="3.1.3.18" evidence="4"/>
<organism evidence="5 6">
    <name type="scientific">Occallatibacter riparius</name>
    <dbReference type="NCBI Taxonomy" id="1002689"/>
    <lineage>
        <taxon>Bacteria</taxon>
        <taxon>Pseudomonadati</taxon>
        <taxon>Acidobacteriota</taxon>
        <taxon>Terriglobia</taxon>
        <taxon>Terriglobales</taxon>
        <taxon>Acidobacteriaceae</taxon>
        <taxon>Occallatibacter</taxon>
    </lineage>
</organism>
<comment type="pathway">
    <text evidence="2">Organic acid metabolism; glycolate biosynthesis; glycolate from 2-phosphoglycolate: step 1/1.</text>
</comment>
<proteinExistence type="inferred from homology"/>
<reference evidence="5" key="1">
    <citation type="submission" date="2021-04" db="EMBL/GenBank/DDBJ databases">
        <title>Phylogenetic analysis of Acidobacteriaceae.</title>
        <authorList>
            <person name="Qiu L."/>
            <person name="Zhang Q."/>
        </authorList>
    </citation>
    <scope>NUCLEOTIDE SEQUENCE</scope>
    <source>
        <strain evidence="5">DSM 25168</strain>
    </source>
</reference>
<comment type="catalytic activity">
    <reaction evidence="1">
        <text>2-phosphoglycolate + H2O = glycolate + phosphate</text>
        <dbReference type="Rhea" id="RHEA:14369"/>
        <dbReference type="ChEBI" id="CHEBI:15377"/>
        <dbReference type="ChEBI" id="CHEBI:29805"/>
        <dbReference type="ChEBI" id="CHEBI:43474"/>
        <dbReference type="ChEBI" id="CHEBI:58033"/>
        <dbReference type="EC" id="3.1.3.18"/>
    </reaction>
</comment>
<keyword evidence="6" id="KW-1185">Reference proteome</keyword>
<dbReference type="Gene3D" id="3.40.50.1000">
    <property type="entry name" value="HAD superfamily/HAD-like"/>
    <property type="match status" value="1"/>
</dbReference>
<dbReference type="InterPro" id="IPR036412">
    <property type="entry name" value="HAD-like_sf"/>
</dbReference>
<dbReference type="Gene3D" id="1.10.150.240">
    <property type="entry name" value="Putative phosphatase, domain 2"/>
    <property type="match status" value="1"/>
</dbReference>
<evidence type="ECO:0000256" key="4">
    <source>
        <dbReference type="ARBA" id="ARBA00013078"/>
    </source>
</evidence>
<dbReference type="EMBL" id="CP093313">
    <property type="protein sequence ID" value="UWZ86950.1"/>
    <property type="molecule type" value="Genomic_DNA"/>
</dbReference>
<dbReference type="GO" id="GO:0008967">
    <property type="term" value="F:phosphoglycolate phosphatase activity"/>
    <property type="evidence" value="ECO:0007669"/>
    <property type="project" value="UniProtKB-EC"/>
</dbReference>
<gene>
    <name evidence="5" type="ORF">MOP44_13600</name>
</gene>